<comment type="caution">
    <text evidence="1">The sequence shown here is derived from an EMBL/GenBank/DDBJ whole genome shotgun (WGS) entry which is preliminary data.</text>
</comment>
<evidence type="ECO:0000313" key="2">
    <source>
        <dbReference type="Proteomes" id="UP000244162"/>
    </source>
</evidence>
<keyword evidence="2" id="KW-1185">Reference proteome</keyword>
<dbReference type="Pfam" id="PF05494">
    <property type="entry name" value="MlaC"/>
    <property type="match status" value="1"/>
</dbReference>
<proteinExistence type="predicted"/>
<dbReference type="EMBL" id="NWBU01000010">
    <property type="protein sequence ID" value="PTQ10338.1"/>
    <property type="molecule type" value="Genomic_DNA"/>
</dbReference>
<dbReference type="Gene3D" id="3.10.450.710">
    <property type="entry name" value="Tgt2/MlaC"/>
    <property type="match status" value="1"/>
</dbReference>
<gene>
    <name evidence="1" type="ORF">CLG96_13875</name>
</gene>
<dbReference type="PANTHER" id="PTHR36573:SF1">
    <property type="entry name" value="INTERMEMBRANE PHOSPHOLIPID TRANSPORT SYSTEM BINDING PROTEIN MLAC"/>
    <property type="match status" value="1"/>
</dbReference>
<name>A0A2T5FX32_9SPHN</name>
<accession>A0A2T5FX32</accession>
<sequence length="178" mass="19079">MLASPAAAAINNQDPSKFIETLSNDGFAVLRNGSRASAKAQFRTMLAQHFAVDAIGDRLIRRWLPTISPQQKAAYKAAFPNYIVGTYADRLFEYADADLRVVRAMPLGGGVEVTTQVLKPGQQPVVAIWSVAKAGSGYKVTNLKVAGINLAIAQAADFDAIVQRKGFDALVAQMKARG</sequence>
<dbReference type="Proteomes" id="UP000244162">
    <property type="component" value="Unassembled WGS sequence"/>
</dbReference>
<dbReference type="InterPro" id="IPR042245">
    <property type="entry name" value="Tgt2/MlaC_sf"/>
</dbReference>
<protein>
    <submittedName>
        <fullName evidence="1">Toluene tolerance protein</fullName>
    </submittedName>
</protein>
<dbReference type="InterPro" id="IPR008869">
    <property type="entry name" value="MlaC/ttg2D"/>
</dbReference>
<reference evidence="1 2" key="1">
    <citation type="submission" date="2017-09" db="EMBL/GenBank/DDBJ databases">
        <title>Sphingomonas panjinensis sp.nov., isolated from oil-contaminated soil.</title>
        <authorList>
            <person name="Wang L."/>
            <person name="Chen L."/>
        </authorList>
    </citation>
    <scope>NUCLEOTIDE SEQUENCE [LARGE SCALE GENOMIC DNA]</scope>
    <source>
        <strain evidence="1 2">FW-11</strain>
    </source>
</reference>
<evidence type="ECO:0000313" key="1">
    <source>
        <dbReference type="EMBL" id="PTQ10338.1"/>
    </source>
</evidence>
<dbReference type="AlphaFoldDB" id="A0A2T5FX32"/>
<organism evidence="1 2">
    <name type="scientific">Sphingomonas oleivorans</name>
    <dbReference type="NCBI Taxonomy" id="1735121"/>
    <lineage>
        <taxon>Bacteria</taxon>
        <taxon>Pseudomonadati</taxon>
        <taxon>Pseudomonadota</taxon>
        <taxon>Alphaproteobacteria</taxon>
        <taxon>Sphingomonadales</taxon>
        <taxon>Sphingomonadaceae</taxon>
        <taxon>Sphingomonas</taxon>
    </lineage>
</organism>
<dbReference type="PANTHER" id="PTHR36573">
    <property type="entry name" value="INTERMEMBRANE PHOSPHOLIPID TRANSPORT SYSTEM BINDING PROTEIN MLAC"/>
    <property type="match status" value="1"/>
</dbReference>
<dbReference type="OrthoDB" id="8099120at2"/>